<keyword evidence="1" id="KW-0732">Signal</keyword>
<dbReference type="EMBL" id="CP014224">
    <property type="protein sequence ID" value="ANW97096.1"/>
    <property type="molecule type" value="Genomic_DNA"/>
</dbReference>
<dbReference type="RefSeq" id="WP_068827957.1">
    <property type="nucleotide sequence ID" value="NZ_CP014224.1"/>
</dbReference>
<dbReference type="STRING" id="1790137.AXE80_12725"/>
<keyword evidence="3" id="KW-1185">Reference proteome</keyword>
<feature type="signal peptide" evidence="1">
    <location>
        <begin position="1"/>
        <end position="23"/>
    </location>
</feature>
<evidence type="ECO:0008006" key="4">
    <source>
        <dbReference type="Google" id="ProtNLM"/>
    </source>
</evidence>
<proteinExistence type="predicted"/>
<reference evidence="2 3" key="1">
    <citation type="submission" date="2016-02" db="EMBL/GenBank/DDBJ databases">
        <authorList>
            <person name="Wen L."/>
            <person name="He K."/>
            <person name="Yang H."/>
        </authorList>
    </citation>
    <scope>NUCLEOTIDE SEQUENCE [LARGE SCALE GENOMIC DNA]</scope>
    <source>
        <strain evidence="2 3">CZ1127</strain>
    </source>
</reference>
<evidence type="ECO:0000256" key="1">
    <source>
        <dbReference type="SAM" id="SignalP"/>
    </source>
</evidence>
<protein>
    <recommendedName>
        <fullName evidence="4">Outer membrane protein beta-barrel domain-containing protein</fullName>
    </recommendedName>
</protein>
<dbReference type="KEGG" id="wfu:AXE80_12725"/>
<dbReference type="Proteomes" id="UP000092967">
    <property type="component" value="Chromosome"/>
</dbReference>
<gene>
    <name evidence="2" type="ORF">AXE80_12725</name>
</gene>
<name>A0A1B1Y8K7_9FLAO</name>
<accession>A0A1B1Y8K7</accession>
<feature type="chain" id="PRO_5008532716" description="Outer membrane protein beta-barrel domain-containing protein" evidence="1">
    <location>
        <begin position="24"/>
        <end position="200"/>
    </location>
</feature>
<evidence type="ECO:0000313" key="2">
    <source>
        <dbReference type="EMBL" id="ANW97096.1"/>
    </source>
</evidence>
<sequence>MKNSKVLLLLALVVSLISFKANAQDEENVWAVGFGANFVDVSPAGLGNVGDQIKDYLGTQDWQSLSLLSRVYVARYLTSGIVVDAAGSINIVDSANASDKPYYSIDLGARYDLNNLFGHTGWFDPYVKLGLGTAWTDGDGLGLVISPSYGFNTWFNETVGLNFESAYKASTLVGNTTDAIPSGYHFQHSISLVFKFKENQ</sequence>
<dbReference type="OrthoDB" id="9782229at2"/>
<evidence type="ECO:0000313" key="3">
    <source>
        <dbReference type="Proteomes" id="UP000092967"/>
    </source>
</evidence>
<organism evidence="2 3">
    <name type="scientific">Wenyingzhuangia fucanilytica</name>
    <dbReference type="NCBI Taxonomy" id="1790137"/>
    <lineage>
        <taxon>Bacteria</taxon>
        <taxon>Pseudomonadati</taxon>
        <taxon>Bacteroidota</taxon>
        <taxon>Flavobacteriia</taxon>
        <taxon>Flavobacteriales</taxon>
        <taxon>Flavobacteriaceae</taxon>
        <taxon>Wenyingzhuangia</taxon>
    </lineage>
</organism>
<dbReference type="AlphaFoldDB" id="A0A1B1Y8K7"/>